<dbReference type="EnsemblPlants" id="AVESA.00010b.r2.4DG0773380.1">
    <property type="protein sequence ID" value="AVESA.00010b.r2.4DG0773380.1.CDS"/>
    <property type="gene ID" value="AVESA.00010b.r2.4DG0773380"/>
</dbReference>
<proteinExistence type="predicted"/>
<reference evidence="1" key="2">
    <citation type="submission" date="2025-09" db="UniProtKB">
        <authorList>
            <consortium name="EnsemblPlants"/>
        </authorList>
    </citation>
    <scope>IDENTIFICATION</scope>
</reference>
<protein>
    <submittedName>
        <fullName evidence="1">Uncharacterized protein</fullName>
    </submittedName>
</protein>
<accession>A0ACD5XCS7</accession>
<dbReference type="Proteomes" id="UP001732700">
    <property type="component" value="Chromosome 4D"/>
</dbReference>
<organism evidence="1 2">
    <name type="scientific">Avena sativa</name>
    <name type="common">Oat</name>
    <dbReference type="NCBI Taxonomy" id="4498"/>
    <lineage>
        <taxon>Eukaryota</taxon>
        <taxon>Viridiplantae</taxon>
        <taxon>Streptophyta</taxon>
        <taxon>Embryophyta</taxon>
        <taxon>Tracheophyta</taxon>
        <taxon>Spermatophyta</taxon>
        <taxon>Magnoliopsida</taxon>
        <taxon>Liliopsida</taxon>
        <taxon>Poales</taxon>
        <taxon>Poaceae</taxon>
        <taxon>BOP clade</taxon>
        <taxon>Pooideae</taxon>
        <taxon>Poodae</taxon>
        <taxon>Poeae</taxon>
        <taxon>Poeae Chloroplast Group 1 (Aveneae type)</taxon>
        <taxon>Aveninae</taxon>
        <taxon>Avena</taxon>
    </lineage>
</organism>
<name>A0ACD5XCS7_AVESA</name>
<sequence>MMPAGEGVPVVASRDRNLVAQSSSSPYPCLHQRHVSACVAYSSPGTSEATAALDSQMEDGQSVVRRHGAAAEEDPARHIAPSPVHEKAADVDDDGDQKAPRRSKRVASLDVFRGLTVALMILVDGAGGEWPVIGHAPWNGCNLADFVMPSFLFIVGMAIPLSLKRIPDRGRAVRRVVIRTLKLLFWGILLQGGYSHAPDELTYGVDMKHIRWCGILQRIALAYLVVAVIEIATKDARVQDQSSSGFSIFRLYLSQWVVACCILLIYLSLVYGIYVPDWEFRVRNVDSPNFGKVLTVTCGTRGNLSPPCNAVGYIDRKVLGINHLYQKPAWRRHRACTDSSPHEGPFKKDAPAWCASPFEPEGLLSSFSAVLSTIIGVHYGHVLVHMKSHMDRLKQWVTMGIALLVLGIILHFSHAIPLNKQLYTLSYICVTAGAAGIIFSMLYFLVDILNLGRLFAPMRWIGMNAMLVYVMAAAGIFEGFLNGWYYEGANNTLVYWVRKHVFVGVWHSTRVGILLYVIVAQILLWALVAGVFHRAGVYWKL</sequence>
<evidence type="ECO:0000313" key="1">
    <source>
        <dbReference type="EnsemblPlants" id="AVESA.00010b.r2.4DG0773380.1.CDS"/>
    </source>
</evidence>
<evidence type="ECO:0000313" key="2">
    <source>
        <dbReference type="Proteomes" id="UP001732700"/>
    </source>
</evidence>
<keyword evidence="2" id="KW-1185">Reference proteome</keyword>
<reference evidence="1" key="1">
    <citation type="submission" date="2021-05" db="EMBL/GenBank/DDBJ databases">
        <authorList>
            <person name="Scholz U."/>
            <person name="Mascher M."/>
            <person name="Fiebig A."/>
        </authorList>
    </citation>
    <scope>NUCLEOTIDE SEQUENCE [LARGE SCALE GENOMIC DNA]</scope>
</reference>